<sequence>MFLLLLLSACATRSASVPDTSILEQIQETLDIAAEVIEEQSENSLSNDADLLGELIPSLSLDESLLAPVEERISISSQENLPARVFFNSLLSGTNYGVVTGSEVDTLINLSLPNVTIPEVMDIVAEIYNLDITRRGNIFTVRPGGLRTRQFTVDYLNVQRSGSSSIQVNSGSNNQGGGGGGNNSGGFNNGNSGQSNFGNNGNNGNNGNFGNGNNGGNFGGGGSSGGAGGQIQTSTSTDFWSDLETAISNLIGIEGGGNSGGGGGGGFQSGGLFGGLGSVGSQNQATLTEEGKSVLVQPLTGIIIVTAFPHELDRVEKFINDAQEILRREVIIQVQFLEVILNKGHQYALDFNTFGRQANNVLTGSGAFLGDAAG</sequence>
<evidence type="ECO:0000313" key="4">
    <source>
        <dbReference type="Proteomes" id="UP000218327"/>
    </source>
</evidence>
<feature type="compositionally biased region" description="Gly residues" evidence="1">
    <location>
        <begin position="174"/>
        <end position="188"/>
    </location>
</feature>
<dbReference type="EMBL" id="NVVJ01000064">
    <property type="protein sequence ID" value="PCJ22364.1"/>
    <property type="molecule type" value="Genomic_DNA"/>
</dbReference>
<comment type="caution">
    <text evidence="3">The sequence shown here is derived from an EMBL/GenBank/DDBJ whole genome shotgun (WGS) entry which is preliminary data.</text>
</comment>
<evidence type="ECO:0000259" key="2">
    <source>
        <dbReference type="Pfam" id="PF07655"/>
    </source>
</evidence>
<dbReference type="Pfam" id="PF07655">
    <property type="entry name" value="Secretin_N_2"/>
    <property type="match status" value="1"/>
</dbReference>
<evidence type="ECO:0000313" key="3">
    <source>
        <dbReference type="EMBL" id="PCJ22364.1"/>
    </source>
</evidence>
<feature type="non-terminal residue" evidence="3">
    <location>
        <position position="374"/>
    </location>
</feature>
<protein>
    <recommendedName>
        <fullName evidence="2">Secretin N-terminal domain-containing protein</fullName>
    </recommendedName>
</protein>
<reference evidence="4" key="1">
    <citation type="submission" date="2017-08" db="EMBL/GenBank/DDBJ databases">
        <title>A dynamic microbial community with high functional redundancy inhabits the cold, oxic subseafloor aquifer.</title>
        <authorList>
            <person name="Tully B.J."/>
            <person name="Wheat C.G."/>
            <person name="Glazer B.T."/>
            <person name="Huber J.A."/>
        </authorList>
    </citation>
    <scope>NUCLEOTIDE SEQUENCE [LARGE SCALE GENOMIC DNA]</scope>
</reference>
<proteinExistence type="predicted"/>
<accession>A0A2A5ASQ3</accession>
<dbReference type="GO" id="GO:0019867">
    <property type="term" value="C:outer membrane"/>
    <property type="evidence" value="ECO:0007669"/>
    <property type="project" value="InterPro"/>
</dbReference>
<feature type="domain" description="Secretin N-terminal" evidence="2">
    <location>
        <begin position="148"/>
        <end position="257"/>
    </location>
</feature>
<evidence type="ECO:0000256" key="1">
    <source>
        <dbReference type="SAM" id="MobiDB-lite"/>
    </source>
</evidence>
<organism evidence="3 4">
    <name type="scientific">SAR86 cluster bacterium</name>
    <dbReference type="NCBI Taxonomy" id="2030880"/>
    <lineage>
        <taxon>Bacteria</taxon>
        <taxon>Pseudomonadati</taxon>
        <taxon>Pseudomonadota</taxon>
        <taxon>Gammaproteobacteria</taxon>
        <taxon>SAR86 cluster</taxon>
    </lineage>
</organism>
<dbReference type="AlphaFoldDB" id="A0A2A5ASQ3"/>
<dbReference type="Proteomes" id="UP000218327">
    <property type="component" value="Unassembled WGS sequence"/>
</dbReference>
<feature type="compositionally biased region" description="Gly residues" evidence="1">
    <location>
        <begin position="207"/>
        <end position="229"/>
    </location>
</feature>
<gene>
    <name evidence="3" type="ORF">COA96_14745</name>
</gene>
<feature type="region of interest" description="Disordered" evidence="1">
    <location>
        <begin position="164"/>
        <end position="234"/>
    </location>
</feature>
<name>A0A2A5ASQ3_9GAMM</name>
<feature type="compositionally biased region" description="Low complexity" evidence="1">
    <location>
        <begin position="164"/>
        <end position="173"/>
    </location>
</feature>
<dbReference type="GO" id="GO:0009297">
    <property type="term" value="P:pilus assembly"/>
    <property type="evidence" value="ECO:0007669"/>
    <property type="project" value="InterPro"/>
</dbReference>
<dbReference type="InterPro" id="IPR011514">
    <property type="entry name" value="Secretin_N_2"/>
</dbReference>
<feature type="compositionally biased region" description="Low complexity" evidence="1">
    <location>
        <begin position="189"/>
        <end position="206"/>
    </location>
</feature>